<sequence length="51" mass="5830">MAVGRCQWISCCHFLSKLPELLDKPWLCGSEASVLNTDVMMMMMVMMQMSD</sequence>
<evidence type="ECO:0000313" key="1">
    <source>
        <dbReference type="EMBL" id="KAG5443906.1"/>
    </source>
</evidence>
<comment type="caution">
    <text evidence="1">The sequence shown here is derived from an EMBL/GenBank/DDBJ whole genome shotgun (WGS) entry which is preliminary data.</text>
</comment>
<organism evidence="1 2">
    <name type="scientific">Clonorchis sinensis</name>
    <name type="common">Chinese liver fluke</name>
    <dbReference type="NCBI Taxonomy" id="79923"/>
    <lineage>
        <taxon>Eukaryota</taxon>
        <taxon>Metazoa</taxon>
        <taxon>Spiralia</taxon>
        <taxon>Lophotrochozoa</taxon>
        <taxon>Platyhelminthes</taxon>
        <taxon>Trematoda</taxon>
        <taxon>Digenea</taxon>
        <taxon>Opisthorchiida</taxon>
        <taxon>Opisthorchiata</taxon>
        <taxon>Opisthorchiidae</taxon>
        <taxon>Clonorchis</taxon>
    </lineage>
</organism>
<dbReference type="Proteomes" id="UP000286415">
    <property type="component" value="Unassembled WGS sequence"/>
</dbReference>
<dbReference type="EMBL" id="NIRI02000056">
    <property type="protein sequence ID" value="KAG5443906.1"/>
    <property type="molecule type" value="Genomic_DNA"/>
</dbReference>
<dbReference type="AlphaFoldDB" id="A0A8T1M506"/>
<evidence type="ECO:0000313" key="2">
    <source>
        <dbReference type="Proteomes" id="UP000286415"/>
    </source>
</evidence>
<protein>
    <submittedName>
        <fullName evidence="1">Uncharacterized protein</fullName>
    </submittedName>
</protein>
<reference evidence="1 2" key="2">
    <citation type="journal article" date="2021" name="Genomics">
        <title>High-quality reference genome for Clonorchis sinensis.</title>
        <authorList>
            <person name="Young N.D."/>
            <person name="Stroehlein A.J."/>
            <person name="Kinkar L."/>
            <person name="Wang T."/>
            <person name="Sohn W.M."/>
            <person name="Chang B.C.H."/>
            <person name="Kaur P."/>
            <person name="Weisz D."/>
            <person name="Dudchenko O."/>
            <person name="Aiden E.L."/>
            <person name="Korhonen P.K."/>
            <person name="Gasser R.B."/>
        </authorList>
    </citation>
    <scope>NUCLEOTIDE SEQUENCE [LARGE SCALE GENOMIC DNA]</scope>
    <source>
        <strain evidence="1">Cs-k2</strain>
    </source>
</reference>
<proteinExistence type="predicted"/>
<keyword evidence="2" id="KW-1185">Reference proteome</keyword>
<accession>A0A8T1M506</accession>
<gene>
    <name evidence="1" type="ORF">CSKR_100842</name>
</gene>
<name>A0A8T1M506_CLOSI</name>
<reference evidence="1 2" key="1">
    <citation type="journal article" date="2018" name="Biotechnol. Adv.">
        <title>Improved genomic resources and new bioinformatic workflow for the carcinogenic parasite Clonorchis sinensis: Biotechnological implications.</title>
        <authorList>
            <person name="Wang D."/>
            <person name="Korhonen P.K."/>
            <person name="Gasser R.B."/>
            <person name="Young N.D."/>
        </authorList>
    </citation>
    <scope>NUCLEOTIDE SEQUENCE [LARGE SCALE GENOMIC DNA]</scope>
    <source>
        <strain evidence="1">Cs-k2</strain>
    </source>
</reference>